<reference evidence="8 9" key="1">
    <citation type="submission" date="2014-04" db="EMBL/GenBank/DDBJ databases">
        <title>Evolutionary Origins and Diversification of the Mycorrhizal Mutualists.</title>
        <authorList>
            <consortium name="DOE Joint Genome Institute"/>
            <consortium name="Mycorrhizal Genomics Consortium"/>
            <person name="Kohler A."/>
            <person name="Kuo A."/>
            <person name="Nagy L.G."/>
            <person name="Floudas D."/>
            <person name="Copeland A."/>
            <person name="Barry K.W."/>
            <person name="Cichocki N."/>
            <person name="Veneault-Fourrey C."/>
            <person name="LaButti K."/>
            <person name="Lindquist E.A."/>
            <person name="Lipzen A."/>
            <person name="Lundell T."/>
            <person name="Morin E."/>
            <person name="Murat C."/>
            <person name="Riley R."/>
            <person name="Ohm R."/>
            <person name="Sun H."/>
            <person name="Tunlid A."/>
            <person name="Henrissat B."/>
            <person name="Grigoriev I.V."/>
            <person name="Hibbett D.S."/>
            <person name="Martin F."/>
        </authorList>
    </citation>
    <scope>NUCLEOTIDE SEQUENCE [LARGE SCALE GENOMIC DNA]</scope>
    <source>
        <strain evidence="8 9">Koide BX008</strain>
    </source>
</reference>
<protein>
    <recommendedName>
        <fullName evidence="10">RecA family profile 1 domain-containing protein</fullName>
    </recommendedName>
</protein>
<feature type="non-terminal residue" evidence="8">
    <location>
        <position position="279"/>
    </location>
</feature>
<evidence type="ECO:0000256" key="7">
    <source>
        <dbReference type="SAM" id="MobiDB-lite"/>
    </source>
</evidence>
<evidence type="ECO:0000313" key="8">
    <source>
        <dbReference type="EMBL" id="KIL62709.1"/>
    </source>
</evidence>
<dbReference type="GO" id="GO:0008821">
    <property type="term" value="F:crossover junction DNA endonuclease activity"/>
    <property type="evidence" value="ECO:0007669"/>
    <property type="project" value="TreeGrafter"/>
</dbReference>
<gene>
    <name evidence="8" type="ORF">M378DRAFT_165365</name>
</gene>
<dbReference type="OrthoDB" id="5957327at2759"/>
<evidence type="ECO:0000256" key="2">
    <source>
        <dbReference type="ARBA" id="ARBA00022741"/>
    </source>
</evidence>
<dbReference type="GO" id="GO:0000400">
    <property type="term" value="F:four-way junction DNA binding"/>
    <property type="evidence" value="ECO:0007669"/>
    <property type="project" value="TreeGrafter"/>
</dbReference>
<organism evidence="8 9">
    <name type="scientific">Amanita muscaria (strain Koide BX008)</name>
    <dbReference type="NCBI Taxonomy" id="946122"/>
    <lineage>
        <taxon>Eukaryota</taxon>
        <taxon>Fungi</taxon>
        <taxon>Dikarya</taxon>
        <taxon>Basidiomycota</taxon>
        <taxon>Agaricomycotina</taxon>
        <taxon>Agaricomycetes</taxon>
        <taxon>Agaricomycetidae</taxon>
        <taxon>Agaricales</taxon>
        <taxon>Pluteineae</taxon>
        <taxon>Amanitaceae</taxon>
        <taxon>Amanita</taxon>
    </lineage>
</organism>
<accession>A0A0C2T7V9</accession>
<evidence type="ECO:0000256" key="6">
    <source>
        <dbReference type="ARBA" id="ARBA00023242"/>
    </source>
</evidence>
<dbReference type="GO" id="GO:0005657">
    <property type="term" value="C:replication fork"/>
    <property type="evidence" value="ECO:0007669"/>
    <property type="project" value="TreeGrafter"/>
</dbReference>
<proteinExistence type="predicted"/>
<comment type="subcellular location">
    <subcellularLocation>
        <location evidence="1">Nucleus</location>
    </subcellularLocation>
</comment>
<evidence type="ECO:0000256" key="1">
    <source>
        <dbReference type="ARBA" id="ARBA00004123"/>
    </source>
</evidence>
<evidence type="ECO:0000256" key="3">
    <source>
        <dbReference type="ARBA" id="ARBA00022763"/>
    </source>
</evidence>
<dbReference type="STRING" id="946122.A0A0C2T7V9"/>
<dbReference type="SUPFAM" id="SSF52540">
    <property type="entry name" value="P-loop containing nucleoside triphosphate hydrolases"/>
    <property type="match status" value="1"/>
</dbReference>
<name>A0A0C2T7V9_AMAMK</name>
<dbReference type="GO" id="GO:0033065">
    <property type="term" value="C:Rad51C-XRCC3 complex"/>
    <property type="evidence" value="ECO:0007669"/>
    <property type="project" value="TreeGrafter"/>
</dbReference>
<dbReference type="EMBL" id="KN818267">
    <property type="protein sequence ID" value="KIL62709.1"/>
    <property type="molecule type" value="Genomic_DNA"/>
</dbReference>
<keyword evidence="9" id="KW-1185">Reference proteome</keyword>
<sequence>MSKRPLSSLNLPPGSFAALTKLGYETVQDVIHLSIEELSKEMDVSLNNAEATLSCIRKQANLFKPGPSMAGSSAQPSLTQPASTLMTGLQTVSTHCIPLDQLLGGGICRGQVLELSGPPGSPKEHMLLNVVVAFVQLGLEVVFLETQNMISPAIIHKALKQSESLPSGYMRLVRFVRLRSLPDFMIFIHGLGSFLEANPSTGLLVVNSISRLFQRDPTVTTFAKNVLLDQVKQIFSKACTQRQLTIVTTSQLATKMLKPDGSPGTFDDGARGVMHPQLG</sequence>
<evidence type="ECO:0000256" key="5">
    <source>
        <dbReference type="ARBA" id="ARBA00023204"/>
    </source>
</evidence>
<keyword evidence="4" id="KW-0067">ATP-binding</keyword>
<keyword evidence="3" id="KW-0227">DNA damage</keyword>
<dbReference type="AlphaFoldDB" id="A0A0C2T7V9"/>
<evidence type="ECO:0000256" key="4">
    <source>
        <dbReference type="ARBA" id="ARBA00022840"/>
    </source>
</evidence>
<dbReference type="InterPro" id="IPR027417">
    <property type="entry name" value="P-loop_NTPase"/>
</dbReference>
<evidence type="ECO:0000313" key="9">
    <source>
        <dbReference type="Proteomes" id="UP000054549"/>
    </source>
</evidence>
<keyword evidence="5" id="KW-0234">DNA repair</keyword>
<keyword evidence="6" id="KW-0539">Nucleus</keyword>
<evidence type="ECO:0008006" key="10">
    <source>
        <dbReference type="Google" id="ProtNLM"/>
    </source>
</evidence>
<dbReference type="GO" id="GO:0005524">
    <property type="term" value="F:ATP binding"/>
    <property type="evidence" value="ECO:0007669"/>
    <property type="project" value="UniProtKB-KW"/>
</dbReference>
<dbReference type="Proteomes" id="UP000054549">
    <property type="component" value="Unassembled WGS sequence"/>
</dbReference>
<dbReference type="GO" id="GO:0000707">
    <property type="term" value="P:meiotic DNA recombinase assembly"/>
    <property type="evidence" value="ECO:0007669"/>
    <property type="project" value="TreeGrafter"/>
</dbReference>
<dbReference type="PANTHER" id="PTHR46239">
    <property type="entry name" value="DNA REPAIR PROTEIN RAD51 HOMOLOG 3 RAD51C"/>
    <property type="match status" value="1"/>
</dbReference>
<dbReference type="InParanoid" id="A0A0C2T7V9"/>
<dbReference type="PANTHER" id="PTHR46239:SF1">
    <property type="entry name" value="DNA REPAIR PROTEIN RAD51 HOMOLOG 3"/>
    <property type="match status" value="1"/>
</dbReference>
<dbReference type="GO" id="GO:0007131">
    <property type="term" value="P:reciprocal meiotic recombination"/>
    <property type="evidence" value="ECO:0007669"/>
    <property type="project" value="TreeGrafter"/>
</dbReference>
<dbReference type="HOGENOM" id="CLU_075134_0_0_1"/>
<dbReference type="Gene3D" id="3.40.50.300">
    <property type="entry name" value="P-loop containing nucleotide triphosphate hydrolases"/>
    <property type="match status" value="1"/>
</dbReference>
<dbReference type="InterPro" id="IPR052093">
    <property type="entry name" value="HR_Repair_Mediator"/>
</dbReference>
<dbReference type="GO" id="GO:0033063">
    <property type="term" value="C:Rad51B-Rad51C-Rad51D-XRCC2 complex"/>
    <property type="evidence" value="ECO:0007669"/>
    <property type="project" value="TreeGrafter"/>
</dbReference>
<keyword evidence="2" id="KW-0547">Nucleotide-binding</keyword>
<feature type="region of interest" description="Disordered" evidence="7">
    <location>
        <begin position="258"/>
        <end position="279"/>
    </location>
</feature>